<dbReference type="EMBL" id="AVFL01000038">
    <property type="protein sequence ID" value="EWY36687.1"/>
    <property type="molecule type" value="Genomic_DNA"/>
</dbReference>
<dbReference type="Proteomes" id="UP000019486">
    <property type="component" value="Unassembled WGS sequence"/>
</dbReference>
<dbReference type="Gene3D" id="3.10.580.10">
    <property type="entry name" value="CBS-domain"/>
    <property type="match status" value="1"/>
</dbReference>
<dbReference type="InterPro" id="IPR046342">
    <property type="entry name" value="CBS_dom_sf"/>
</dbReference>
<dbReference type="PROSITE" id="PS51371">
    <property type="entry name" value="CBS"/>
    <property type="match status" value="2"/>
</dbReference>
<dbReference type="InterPro" id="IPR051257">
    <property type="entry name" value="Diverse_CBS-Domain"/>
</dbReference>
<dbReference type="InterPro" id="IPR000644">
    <property type="entry name" value="CBS_dom"/>
</dbReference>
<comment type="caution">
    <text evidence="4">The sequence shown here is derived from an EMBL/GenBank/DDBJ whole genome shotgun (WGS) entry which is preliminary data.</text>
</comment>
<keyword evidence="5" id="KW-1185">Reference proteome</keyword>
<dbReference type="AlphaFoldDB" id="W9GW78"/>
<dbReference type="PANTHER" id="PTHR43080:SF2">
    <property type="entry name" value="CBS DOMAIN-CONTAINING PROTEIN"/>
    <property type="match status" value="1"/>
</dbReference>
<accession>W9GW78</accession>
<dbReference type="STRING" id="1385369.N825_26050"/>
<dbReference type="SMART" id="SM00116">
    <property type="entry name" value="CBS"/>
    <property type="match status" value="2"/>
</dbReference>
<organism evidence="4 5">
    <name type="scientific">Skermanella stibiiresistens SB22</name>
    <dbReference type="NCBI Taxonomy" id="1385369"/>
    <lineage>
        <taxon>Bacteria</taxon>
        <taxon>Pseudomonadati</taxon>
        <taxon>Pseudomonadota</taxon>
        <taxon>Alphaproteobacteria</taxon>
        <taxon>Rhodospirillales</taxon>
        <taxon>Azospirillaceae</taxon>
        <taxon>Skermanella</taxon>
    </lineage>
</organism>
<proteinExistence type="predicted"/>
<dbReference type="Pfam" id="PF00571">
    <property type="entry name" value="CBS"/>
    <property type="match status" value="2"/>
</dbReference>
<reference evidence="4 5" key="1">
    <citation type="submission" date="2013-08" db="EMBL/GenBank/DDBJ databases">
        <title>The genome sequence of Skermanella stibiiresistens.</title>
        <authorList>
            <person name="Zhu W."/>
            <person name="Wang G."/>
        </authorList>
    </citation>
    <scope>NUCLEOTIDE SEQUENCE [LARGE SCALE GENOMIC DNA]</scope>
    <source>
        <strain evidence="4 5">SB22</strain>
    </source>
</reference>
<feature type="domain" description="CBS" evidence="3">
    <location>
        <begin position="84"/>
        <end position="139"/>
    </location>
</feature>
<name>W9GW78_9PROT</name>
<evidence type="ECO:0000313" key="5">
    <source>
        <dbReference type="Proteomes" id="UP000019486"/>
    </source>
</evidence>
<keyword evidence="1 2" id="KW-0129">CBS domain</keyword>
<dbReference type="RefSeq" id="WP_037460241.1">
    <property type="nucleotide sequence ID" value="NZ_AVFL01000038.1"/>
</dbReference>
<dbReference type="SUPFAM" id="SSF54631">
    <property type="entry name" value="CBS-domain pair"/>
    <property type="match status" value="1"/>
</dbReference>
<sequence length="158" mass="17554">MKISTFLTLKGKAVVTARPTDTISKVAHLLKLHRTGCVVITQDGKHVEGIVAVRDVVYAMAERESHIRHLSGAQLLDEPVSVIMTKAVKTCRPEDSVRQVLENMIRWHILHVPVVDHGVVCGIVSVDDVVKLAITEMDMEKGALQDRAILYQTLETLR</sequence>
<gene>
    <name evidence="4" type="ORF">N825_26050</name>
</gene>
<feature type="domain" description="CBS" evidence="3">
    <location>
        <begin position="8"/>
        <end position="67"/>
    </location>
</feature>
<evidence type="ECO:0000256" key="2">
    <source>
        <dbReference type="PROSITE-ProRule" id="PRU00703"/>
    </source>
</evidence>
<dbReference type="OrthoDB" id="9807125at2"/>
<protein>
    <recommendedName>
        <fullName evidence="3">CBS domain-containing protein</fullName>
    </recommendedName>
</protein>
<evidence type="ECO:0000256" key="1">
    <source>
        <dbReference type="ARBA" id="ARBA00023122"/>
    </source>
</evidence>
<evidence type="ECO:0000259" key="3">
    <source>
        <dbReference type="PROSITE" id="PS51371"/>
    </source>
</evidence>
<dbReference type="PANTHER" id="PTHR43080">
    <property type="entry name" value="CBS DOMAIN-CONTAINING PROTEIN CBSX3, MITOCHONDRIAL"/>
    <property type="match status" value="1"/>
</dbReference>
<evidence type="ECO:0000313" key="4">
    <source>
        <dbReference type="EMBL" id="EWY36687.1"/>
    </source>
</evidence>